<dbReference type="Pfam" id="PF00795">
    <property type="entry name" value="CN_hydrolase"/>
    <property type="match status" value="1"/>
</dbReference>
<dbReference type="EMBL" id="CP002049">
    <property type="protein sequence ID" value="ADI15156.1"/>
    <property type="molecule type" value="Genomic_DNA"/>
</dbReference>
<dbReference type="HOGENOM" id="CLU_069346_0_0_0"/>
<dbReference type="InterPro" id="IPR003010">
    <property type="entry name" value="C-N_Hydrolase"/>
</dbReference>
<dbReference type="Gene3D" id="3.60.110.10">
    <property type="entry name" value="Carbon-nitrogen hydrolase"/>
    <property type="match status" value="1"/>
</dbReference>
<dbReference type="eggNOG" id="COG0388">
    <property type="taxonomic scope" value="Bacteria"/>
</dbReference>
<evidence type="ECO:0000256" key="1">
    <source>
        <dbReference type="ARBA" id="ARBA00022801"/>
    </source>
</evidence>
<keyword evidence="4" id="KW-1185">Reference proteome</keyword>
<feature type="domain" description="CN hydrolase" evidence="2">
    <location>
        <begin position="3"/>
        <end position="332"/>
    </location>
</feature>
<dbReference type="STRING" id="649638.Trad_2042"/>
<reference evidence="3 4" key="2">
    <citation type="journal article" date="2011" name="Stand. Genomic Sci.">
        <title>Complete genome sequence of Truepera radiovictrix type strain (RQ-24).</title>
        <authorList>
            <person name="Ivanova N."/>
            <person name="Rohde C."/>
            <person name="Munk C."/>
            <person name="Nolan M."/>
            <person name="Lucas S."/>
            <person name="Del Rio T.G."/>
            <person name="Tice H."/>
            <person name="Deshpande S."/>
            <person name="Cheng J.F."/>
            <person name="Tapia R."/>
            <person name="Han C."/>
            <person name="Goodwin L."/>
            <person name="Pitluck S."/>
            <person name="Liolios K."/>
            <person name="Mavromatis K."/>
            <person name="Mikhailova N."/>
            <person name="Pati A."/>
            <person name="Chen A."/>
            <person name="Palaniappan K."/>
            <person name="Land M."/>
            <person name="Hauser L."/>
            <person name="Chang Y.J."/>
            <person name="Jeffries C.D."/>
            <person name="Brambilla E."/>
            <person name="Rohde M."/>
            <person name="Goker M."/>
            <person name="Tindall B.J."/>
            <person name="Woyke T."/>
            <person name="Bristow J."/>
            <person name="Eisen J.A."/>
            <person name="Markowitz V."/>
            <person name="Hugenholtz P."/>
            <person name="Kyrpides N.C."/>
            <person name="Klenk H.P."/>
            <person name="Lapidus A."/>
        </authorList>
    </citation>
    <scope>NUCLEOTIDE SEQUENCE [LARGE SCALE GENOMIC DNA]</scope>
    <source>
        <strain evidence="4">DSM 17093 / CIP 108686 / LMG 22925 / RQ-24</strain>
    </source>
</reference>
<evidence type="ECO:0000313" key="4">
    <source>
        <dbReference type="Proteomes" id="UP000000379"/>
    </source>
</evidence>
<dbReference type="KEGG" id="tra:Trad_2042"/>
<evidence type="ECO:0000313" key="3">
    <source>
        <dbReference type="EMBL" id="ADI15156.1"/>
    </source>
</evidence>
<name>D7CR68_TRURR</name>
<dbReference type="PROSITE" id="PS50263">
    <property type="entry name" value="CN_HYDROLASE"/>
    <property type="match status" value="1"/>
</dbReference>
<dbReference type="PANTHER" id="PTHR43674:SF13">
    <property type="entry name" value="CN HYDROLASE DOMAIN-CONTAINING PROTEIN"/>
    <property type="match status" value="1"/>
</dbReference>
<dbReference type="OrthoDB" id="9811121at2"/>
<keyword evidence="1" id="KW-0378">Hydrolase</keyword>
<protein>
    <submittedName>
        <fullName evidence="3">Nitrilase/cyanide hydratase and apolipoprotein N-acyltransferase</fullName>
    </submittedName>
</protein>
<dbReference type="InterPro" id="IPR036526">
    <property type="entry name" value="C-N_Hydrolase_sf"/>
</dbReference>
<gene>
    <name evidence="3" type="ordered locus">Trad_2042</name>
</gene>
<dbReference type="PANTHER" id="PTHR43674">
    <property type="entry name" value="NITRILASE C965.09-RELATED"/>
    <property type="match status" value="1"/>
</dbReference>
<dbReference type="SUPFAM" id="SSF56317">
    <property type="entry name" value="Carbon-nitrogen hydrolase"/>
    <property type="match status" value="1"/>
</dbReference>
<reference evidence="4" key="1">
    <citation type="submission" date="2010-05" db="EMBL/GenBank/DDBJ databases">
        <title>The complete genome of Truepera radiovictris DSM 17093.</title>
        <authorList>
            <consortium name="US DOE Joint Genome Institute (JGI-PGF)"/>
            <person name="Lucas S."/>
            <person name="Copeland A."/>
            <person name="Lapidus A."/>
            <person name="Glavina del Rio T."/>
            <person name="Dalin E."/>
            <person name="Tice H."/>
            <person name="Bruce D."/>
            <person name="Goodwin L."/>
            <person name="Pitluck S."/>
            <person name="Kyrpides N."/>
            <person name="Mavromatis K."/>
            <person name="Ovchinnikova G."/>
            <person name="Munk A.C."/>
            <person name="Detter J.C."/>
            <person name="Han C."/>
            <person name="Tapia R."/>
            <person name="Land M."/>
            <person name="Hauser L."/>
            <person name="Markowitz V."/>
            <person name="Cheng J.-F."/>
            <person name="Hugenholtz P."/>
            <person name="Woyke T."/>
            <person name="Wu D."/>
            <person name="Tindall B."/>
            <person name="Pomrenke H.G."/>
            <person name="Brambilla E."/>
            <person name="Klenk H.-P."/>
            <person name="Eisen J.A."/>
        </authorList>
    </citation>
    <scope>NUCLEOTIDE SEQUENCE [LARGE SCALE GENOMIC DNA]</scope>
    <source>
        <strain evidence="4">DSM 17093 / CIP 108686 / LMG 22925 / RQ-24</strain>
    </source>
</reference>
<accession>D7CR68</accession>
<dbReference type="GO" id="GO:0016811">
    <property type="term" value="F:hydrolase activity, acting on carbon-nitrogen (but not peptide) bonds, in linear amides"/>
    <property type="evidence" value="ECO:0007669"/>
    <property type="project" value="TreeGrafter"/>
</dbReference>
<sequence>MTVHLIAVQAAMRLADYRDAETFAARVLELAERAVAGLDGAPKLIAFPETIGLPLLLTLGPSGSDYGRVAGSGRVTEAAQRLLQTYWRAVLGTAWRFRALGPEALFLARALPAYRAYTAAFAAAARRTGATVVAGSSFLPHIELEAVRGTHIADPRVYNVAYTFAPTGTLLDRTAKRYLTPGLESHLGLSRALPEAQHTFETPVGRVGVAVCLDGFYSSVVDRFDALGAQIVVQPSANFAPWTRPWPPDPSVTEGEAWLAWGLRAHLQGRLHLRYGINPMLVGGLFDLQARGRTSIVCNARLHDAETEGYRGVLKLAETDDQEEIVRVIVPLKPRCRA</sequence>
<proteinExistence type="predicted"/>
<dbReference type="RefSeq" id="WP_013178521.1">
    <property type="nucleotide sequence ID" value="NC_014221.1"/>
</dbReference>
<dbReference type="InterPro" id="IPR050345">
    <property type="entry name" value="Aliph_Amidase/BUP"/>
</dbReference>
<dbReference type="Proteomes" id="UP000000379">
    <property type="component" value="Chromosome"/>
</dbReference>
<evidence type="ECO:0000259" key="2">
    <source>
        <dbReference type="PROSITE" id="PS50263"/>
    </source>
</evidence>
<organism evidence="3 4">
    <name type="scientific">Truepera radiovictrix (strain DSM 17093 / CIP 108686 / LMG 22925 / RQ-24)</name>
    <dbReference type="NCBI Taxonomy" id="649638"/>
    <lineage>
        <taxon>Bacteria</taxon>
        <taxon>Thermotogati</taxon>
        <taxon>Deinococcota</taxon>
        <taxon>Deinococci</taxon>
        <taxon>Trueperales</taxon>
        <taxon>Trueperaceae</taxon>
        <taxon>Truepera</taxon>
    </lineage>
</organism>
<dbReference type="AlphaFoldDB" id="D7CR68"/>